<dbReference type="Proteomes" id="UP001165297">
    <property type="component" value="Unassembled WGS sequence"/>
</dbReference>
<comment type="caution">
    <text evidence="2">The sequence shown here is derived from an EMBL/GenBank/DDBJ whole genome shotgun (WGS) entry which is preliminary data.</text>
</comment>
<dbReference type="RefSeq" id="WP_226182053.1">
    <property type="nucleotide sequence ID" value="NZ_JAJADQ010000001.1"/>
</dbReference>
<evidence type="ECO:0000313" key="3">
    <source>
        <dbReference type="Proteomes" id="UP001165297"/>
    </source>
</evidence>
<sequence length="547" mass="56736">MVPTANNHTPTPEPTGDLEQLFRQKLGDAEVAPRMHLWEQIDHELLVQQNDTFRRRLVWHRWVAAACILLFLGAGTWFSLRPATTGEPVVASTQSANSASSAVDAAPGYSLGSTAGSESLAVTTEPASAAEAGGIGSLAEIGAALHSAIAGPAPEEGRPQTLAAARQNAAVEAAFLAANPALTTTGYSAPAGFDPILAQPTGTFFDRVVAGRAAYSGTAASSSAWLAGQSGSGSSLVSSAAVPTILRLGQPDTLKLALPTAPASAVAQAYPAEEPQPEKTPARPKRWRLMGAYAASAYNPNMSFGSGAVATATNSVSGGNPGAFRAAAAYEQAANEYRRNLRPGFAQRVALVGSYAATRRWTLSAGVEVAEQRATSQTSYNFLDGKMPVVEISAASKDLGNGYSLTPPPAPQLRTAQYRYRTAGVPVSVRYGSQRKGVSLYAKVGAAVNVLFNSRSELVGLPESTTSYSLTSTDSPYRKVQTSVNGGAGVRYQPAAGQWSLALGPMAEAGLSTLNSNAAQSSSQVRPYAIGMEASVEFGGKQAVIVR</sequence>
<gene>
    <name evidence="2" type="ORF">LGH70_01705</name>
</gene>
<proteinExistence type="predicted"/>
<reference evidence="2" key="1">
    <citation type="submission" date="2021-10" db="EMBL/GenBank/DDBJ databases">
        <authorList>
            <person name="Dean J.D."/>
            <person name="Kim M.K."/>
            <person name="Newey C.N."/>
            <person name="Stoker T.S."/>
            <person name="Thompson D.W."/>
            <person name="Grose J.H."/>
        </authorList>
    </citation>
    <scope>NUCLEOTIDE SEQUENCE</scope>
    <source>
        <strain evidence="2">BT635</strain>
    </source>
</reference>
<dbReference type="EMBL" id="JAJADQ010000001">
    <property type="protein sequence ID" value="MCB2376278.1"/>
    <property type="molecule type" value="Genomic_DNA"/>
</dbReference>
<accession>A0ABS8A7A8</accession>
<name>A0ABS8A7A8_9BACT</name>
<protein>
    <recommendedName>
        <fullName evidence="4">PorT family protein</fullName>
    </recommendedName>
</protein>
<keyword evidence="1" id="KW-0812">Transmembrane</keyword>
<evidence type="ECO:0000256" key="1">
    <source>
        <dbReference type="SAM" id="Phobius"/>
    </source>
</evidence>
<keyword evidence="1" id="KW-0472">Membrane</keyword>
<evidence type="ECO:0008006" key="4">
    <source>
        <dbReference type="Google" id="ProtNLM"/>
    </source>
</evidence>
<organism evidence="2 3">
    <name type="scientific">Hymenobacter nitidus</name>
    <dbReference type="NCBI Taxonomy" id="2880929"/>
    <lineage>
        <taxon>Bacteria</taxon>
        <taxon>Pseudomonadati</taxon>
        <taxon>Bacteroidota</taxon>
        <taxon>Cytophagia</taxon>
        <taxon>Cytophagales</taxon>
        <taxon>Hymenobacteraceae</taxon>
        <taxon>Hymenobacter</taxon>
    </lineage>
</organism>
<evidence type="ECO:0000313" key="2">
    <source>
        <dbReference type="EMBL" id="MCB2376278.1"/>
    </source>
</evidence>
<feature type="transmembrane region" description="Helical" evidence="1">
    <location>
        <begin position="62"/>
        <end position="80"/>
    </location>
</feature>
<keyword evidence="3" id="KW-1185">Reference proteome</keyword>
<keyword evidence="1" id="KW-1133">Transmembrane helix</keyword>